<gene>
    <name evidence="2" type="ORF">GJ700_03935</name>
</gene>
<reference evidence="2 3" key="1">
    <citation type="submission" date="2019-11" db="EMBL/GenBank/DDBJ databases">
        <title>Novel species isolated from a subtropical stream in China.</title>
        <authorList>
            <person name="Lu H."/>
        </authorList>
    </citation>
    <scope>NUCLEOTIDE SEQUENCE [LARGE SCALE GENOMIC DNA]</scope>
    <source>
        <strain evidence="2 3">FT92W</strain>
    </source>
</reference>
<dbReference type="EMBL" id="WKJJ01000002">
    <property type="protein sequence ID" value="MRV70869.1"/>
    <property type="molecule type" value="Genomic_DNA"/>
</dbReference>
<dbReference type="AlphaFoldDB" id="A0A7X2IJ73"/>
<dbReference type="Pfam" id="PF11142">
    <property type="entry name" value="DUF2917"/>
    <property type="match status" value="1"/>
</dbReference>
<evidence type="ECO:0000256" key="1">
    <source>
        <dbReference type="SAM" id="MobiDB-lite"/>
    </source>
</evidence>
<organism evidence="2 3">
    <name type="scientific">Pseudoduganella rivuli</name>
    <dbReference type="NCBI Taxonomy" id="2666085"/>
    <lineage>
        <taxon>Bacteria</taxon>
        <taxon>Pseudomonadati</taxon>
        <taxon>Pseudomonadota</taxon>
        <taxon>Betaproteobacteria</taxon>
        <taxon>Burkholderiales</taxon>
        <taxon>Oxalobacteraceae</taxon>
        <taxon>Telluria group</taxon>
        <taxon>Pseudoduganella</taxon>
    </lineage>
</organism>
<keyword evidence="3" id="KW-1185">Reference proteome</keyword>
<accession>A0A7X2IJ73</accession>
<dbReference type="SUPFAM" id="SSF51182">
    <property type="entry name" value="RmlC-like cupins"/>
    <property type="match status" value="1"/>
</dbReference>
<evidence type="ECO:0000313" key="3">
    <source>
        <dbReference type="Proteomes" id="UP000446768"/>
    </source>
</evidence>
<name>A0A7X2IJ73_9BURK</name>
<comment type="caution">
    <text evidence="2">The sequence shown here is derived from an EMBL/GenBank/DDBJ whole genome shotgun (WGS) entry which is preliminary data.</text>
</comment>
<dbReference type="InterPro" id="IPR011051">
    <property type="entry name" value="RmlC_Cupin_sf"/>
</dbReference>
<proteinExistence type="predicted"/>
<sequence length="140" mass="15590">MPSMRATHATDANSPFVPPARAADNASTDSDIHEMEGIMQFTLHAGESAALAPVCTVRVRCHAGYLWITGFRNGEDVVLGAGESALLPPTQRHYFSALGQEPHAAFELGCEARDGMARWAVLRAWRLRWRETALRWLRFR</sequence>
<protein>
    <submittedName>
        <fullName evidence="2">DUF2917 domain-containing protein</fullName>
    </submittedName>
</protein>
<dbReference type="InterPro" id="IPR021317">
    <property type="entry name" value="DUF2917"/>
</dbReference>
<dbReference type="RefSeq" id="WP_154371344.1">
    <property type="nucleotide sequence ID" value="NZ_WKJJ01000002.1"/>
</dbReference>
<evidence type="ECO:0000313" key="2">
    <source>
        <dbReference type="EMBL" id="MRV70869.1"/>
    </source>
</evidence>
<feature type="region of interest" description="Disordered" evidence="1">
    <location>
        <begin position="1"/>
        <end position="28"/>
    </location>
</feature>
<dbReference type="Proteomes" id="UP000446768">
    <property type="component" value="Unassembled WGS sequence"/>
</dbReference>